<dbReference type="InterPro" id="IPR036259">
    <property type="entry name" value="MFS_trans_sf"/>
</dbReference>
<feature type="domain" description="Major facilitator superfamily (MFS) profile" evidence="8">
    <location>
        <begin position="37"/>
        <end position="419"/>
    </location>
</feature>
<reference evidence="9 10" key="1">
    <citation type="submission" date="2021-12" db="EMBL/GenBank/DDBJ databases">
        <title>Genome sequence of Kibdelosporangium philippinense ATCC 49844.</title>
        <authorList>
            <person name="Fedorov E.A."/>
            <person name="Omeragic M."/>
            <person name="Shalygina K.F."/>
            <person name="Maclea K.S."/>
        </authorList>
    </citation>
    <scope>NUCLEOTIDE SEQUENCE [LARGE SCALE GENOMIC DNA]</scope>
    <source>
        <strain evidence="9 10">ATCC 49844</strain>
    </source>
</reference>
<name>A0ABS8ZGJ7_9PSEU</name>
<feature type="transmembrane region" description="Helical" evidence="7">
    <location>
        <begin position="329"/>
        <end position="350"/>
    </location>
</feature>
<protein>
    <submittedName>
        <fullName evidence="9">MFS transporter</fullName>
    </submittedName>
</protein>
<organism evidence="9 10">
    <name type="scientific">Kibdelosporangium philippinense</name>
    <dbReference type="NCBI Taxonomy" id="211113"/>
    <lineage>
        <taxon>Bacteria</taxon>
        <taxon>Bacillati</taxon>
        <taxon>Actinomycetota</taxon>
        <taxon>Actinomycetes</taxon>
        <taxon>Pseudonocardiales</taxon>
        <taxon>Pseudonocardiaceae</taxon>
        <taxon>Kibdelosporangium</taxon>
    </lineage>
</organism>
<evidence type="ECO:0000256" key="6">
    <source>
        <dbReference type="SAM" id="MobiDB-lite"/>
    </source>
</evidence>
<dbReference type="PROSITE" id="PS50850">
    <property type="entry name" value="MFS"/>
    <property type="match status" value="1"/>
</dbReference>
<dbReference type="SUPFAM" id="SSF103473">
    <property type="entry name" value="MFS general substrate transporter"/>
    <property type="match status" value="1"/>
</dbReference>
<feature type="transmembrane region" description="Helical" evidence="7">
    <location>
        <begin position="395"/>
        <end position="415"/>
    </location>
</feature>
<comment type="subcellular location">
    <subcellularLocation>
        <location evidence="1">Cell membrane</location>
        <topology evidence="1">Multi-pass membrane protein</topology>
    </subcellularLocation>
</comment>
<accession>A0ABS8ZGJ7</accession>
<keyword evidence="10" id="KW-1185">Reference proteome</keyword>
<evidence type="ECO:0000256" key="7">
    <source>
        <dbReference type="SAM" id="Phobius"/>
    </source>
</evidence>
<feature type="transmembrane region" description="Helical" evidence="7">
    <location>
        <begin position="41"/>
        <end position="64"/>
    </location>
</feature>
<dbReference type="InterPro" id="IPR020846">
    <property type="entry name" value="MFS_dom"/>
</dbReference>
<evidence type="ECO:0000313" key="10">
    <source>
        <dbReference type="Proteomes" id="UP001521150"/>
    </source>
</evidence>
<keyword evidence="5 7" id="KW-0472">Membrane</keyword>
<feature type="transmembrane region" description="Helical" evidence="7">
    <location>
        <begin position="194"/>
        <end position="214"/>
    </location>
</feature>
<dbReference type="Gene3D" id="1.20.1250.20">
    <property type="entry name" value="MFS general substrate transporter like domains"/>
    <property type="match status" value="1"/>
</dbReference>
<feature type="transmembrane region" description="Helical" evidence="7">
    <location>
        <begin position="126"/>
        <end position="147"/>
    </location>
</feature>
<evidence type="ECO:0000256" key="3">
    <source>
        <dbReference type="ARBA" id="ARBA00022692"/>
    </source>
</evidence>
<gene>
    <name evidence="9" type="ORF">LWC34_29640</name>
</gene>
<feature type="transmembrane region" description="Helical" evidence="7">
    <location>
        <begin position="277"/>
        <end position="298"/>
    </location>
</feature>
<comment type="caution">
    <text evidence="9">The sequence shown here is derived from an EMBL/GenBank/DDBJ whole genome shotgun (WGS) entry which is preliminary data.</text>
</comment>
<keyword evidence="4 7" id="KW-1133">Transmembrane helix</keyword>
<dbReference type="CDD" id="cd06173">
    <property type="entry name" value="MFS_MefA_like"/>
    <property type="match status" value="1"/>
</dbReference>
<keyword evidence="2" id="KW-1003">Cell membrane</keyword>
<feature type="transmembrane region" description="Helical" evidence="7">
    <location>
        <begin position="242"/>
        <end position="265"/>
    </location>
</feature>
<dbReference type="PANTHER" id="PTHR23513">
    <property type="entry name" value="INTEGRAL MEMBRANE EFFLUX PROTEIN-RELATED"/>
    <property type="match status" value="1"/>
</dbReference>
<dbReference type="PANTHER" id="PTHR23513:SF11">
    <property type="entry name" value="STAPHYLOFERRIN A TRANSPORTER"/>
    <property type="match status" value="1"/>
</dbReference>
<evidence type="ECO:0000256" key="1">
    <source>
        <dbReference type="ARBA" id="ARBA00004651"/>
    </source>
</evidence>
<sequence>MRQLPTRPRHRTRHTHHHPPPSERAMSGMITTLRQPVVLRLWLAHTASAIATGMLPTALTLAVLDRHDGFTVLGLVLGTRTLGFVAGSLPAGVIADRYPRAAVLALSSVIRAAGAAIVAIFVDLPIVAPCTAVFLAGAGEGLFRSAYQALIGELVAERHRQAANAATTLSLRVCLVGGPTAAVGLYAASGRTTSLLLAAGLWLLAAALATRIGGARPDPTRTPRGVVAEFAEGLAEARRHRWFLAGLGALAVWLALGEAAKYLMLPVIGRERFGGDWLIAASLGAYSAGAIVGALLMSRWRPRRPGIPAMIMLGSYGLVPLTLAHAQHAWVIIACCAVGGTGIEIFNIPWFTAIQREVPQHLQARVSSVDFLVSYGISPLGLAALPAVIDAAGGPVVLTTCGVLVIAAAVVTLAVPGMTTFTDRRASTACGPAPTPAHGSRQINQTDRHQATTDE</sequence>
<feature type="transmembrane region" description="Helical" evidence="7">
    <location>
        <begin position="305"/>
        <end position="323"/>
    </location>
</feature>
<evidence type="ECO:0000256" key="5">
    <source>
        <dbReference type="ARBA" id="ARBA00023136"/>
    </source>
</evidence>
<evidence type="ECO:0000313" key="9">
    <source>
        <dbReference type="EMBL" id="MCE7006961.1"/>
    </source>
</evidence>
<dbReference type="EMBL" id="JAJVCN010000002">
    <property type="protein sequence ID" value="MCE7006961.1"/>
    <property type="molecule type" value="Genomic_DNA"/>
</dbReference>
<evidence type="ECO:0000256" key="4">
    <source>
        <dbReference type="ARBA" id="ARBA00022989"/>
    </source>
</evidence>
<dbReference type="Pfam" id="PF07690">
    <property type="entry name" value="MFS_1"/>
    <property type="match status" value="1"/>
</dbReference>
<dbReference type="InterPro" id="IPR011701">
    <property type="entry name" value="MFS"/>
</dbReference>
<proteinExistence type="predicted"/>
<evidence type="ECO:0000259" key="8">
    <source>
        <dbReference type="PROSITE" id="PS50850"/>
    </source>
</evidence>
<feature type="region of interest" description="Disordered" evidence="6">
    <location>
        <begin position="425"/>
        <end position="455"/>
    </location>
</feature>
<keyword evidence="3 7" id="KW-0812">Transmembrane</keyword>
<evidence type="ECO:0000256" key="2">
    <source>
        <dbReference type="ARBA" id="ARBA00022475"/>
    </source>
</evidence>
<feature type="compositionally biased region" description="Basic residues" evidence="6">
    <location>
        <begin position="7"/>
        <end position="19"/>
    </location>
</feature>
<feature type="region of interest" description="Disordered" evidence="6">
    <location>
        <begin position="1"/>
        <end position="26"/>
    </location>
</feature>
<dbReference type="Proteomes" id="UP001521150">
    <property type="component" value="Unassembled WGS sequence"/>
</dbReference>
<feature type="transmembrane region" description="Helical" evidence="7">
    <location>
        <begin position="371"/>
        <end position="389"/>
    </location>
</feature>
<feature type="transmembrane region" description="Helical" evidence="7">
    <location>
        <begin position="70"/>
        <end position="89"/>
    </location>
</feature>
<feature type="compositionally biased region" description="Basic and acidic residues" evidence="6">
    <location>
        <begin position="446"/>
        <end position="455"/>
    </location>
</feature>
<dbReference type="RefSeq" id="WP_233728367.1">
    <property type="nucleotide sequence ID" value="NZ_JAJVCN010000002.1"/>
</dbReference>